<evidence type="ECO:0008006" key="3">
    <source>
        <dbReference type="Google" id="ProtNLM"/>
    </source>
</evidence>
<accession>A0AAD9DEI9</accession>
<name>A0AAD9DEI9_9STRA</name>
<evidence type="ECO:0000313" key="1">
    <source>
        <dbReference type="EMBL" id="KAK1744746.1"/>
    </source>
</evidence>
<dbReference type="Proteomes" id="UP001224775">
    <property type="component" value="Unassembled WGS sequence"/>
</dbReference>
<dbReference type="AlphaFoldDB" id="A0AAD9DEI9"/>
<reference evidence="1" key="1">
    <citation type="submission" date="2023-06" db="EMBL/GenBank/DDBJ databases">
        <title>Survivors Of The Sea: Transcriptome response of Skeletonema marinoi to long-term dormancy.</title>
        <authorList>
            <person name="Pinder M.I.M."/>
            <person name="Kourtchenko O."/>
            <person name="Robertson E.K."/>
            <person name="Larsson T."/>
            <person name="Maumus F."/>
            <person name="Osuna-Cruz C.M."/>
            <person name="Vancaester E."/>
            <person name="Stenow R."/>
            <person name="Vandepoele K."/>
            <person name="Ploug H."/>
            <person name="Bruchert V."/>
            <person name="Godhe A."/>
            <person name="Topel M."/>
        </authorList>
    </citation>
    <scope>NUCLEOTIDE SEQUENCE</scope>
    <source>
        <strain evidence="1">R05AC</strain>
    </source>
</reference>
<organism evidence="1 2">
    <name type="scientific">Skeletonema marinoi</name>
    <dbReference type="NCBI Taxonomy" id="267567"/>
    <lineage>
        <taxon>Eukaryota</taxon>
        <taxon>Sar</taxon>
        <taxon>Stramenopiles</taxon>
        <taxon>Ochrophyta</taxon>
        <taxon>Bacillariophyta</taxon>
        <taxon>Coscinodiscophyceae</taxon>
        <taxon>Thalassiosirophycidae</taxon>
        <taxon>Thalassiosirales</taxon>
        <taxon>Skeletonemataceae</taxon>
        <taxon>Skeletonema</taxon>
        <taxon>Skeletonema marinoi-dohrnii complex</taxon>
    </lineage>
</organism>
<sequence>MESRLQECLDRREREGTLRSLMPIPTSSASSASTSTFPVIDFSSNDYLGFARCPEQHHRVESSYKQFMSTTYSHAQGLCWEPLEVAYSLETPILLDRWKRILLIFTIDRQHCFQFRI</sequence>
<keyword evidence="2" id="KW-1185">Reference proteome</keyword>
<proteinExistence type="predicted"/>
<evidence type="ECO:0000313" key="2">
    <source>
        <dbReference type="Proteomes" id="UP001224775"/>
    </source>
</evidence>
<protein>
    <recommendedName>
        <fullName evidence="3">8-amino-7-oxononanoate synthase</fullName>
    </recommendedName>
</protein>
<comment type="caution">
    <text evidence="1">The sequence shown here is derived from an EMBL/GenBank/DDBJ whole genome shotgun (WGS) entry which is preliminary data.</text>
</comment>
<gene>
    <name evidence="1" type="ORF">QTG54_004037</name>
</gene>
<dbReference type="EMBL" id="JATAAI010000006">
    <property type="protein sequence ID" value="KAK1744746.1"/>
    <property type="molecule type" value="Genomic_DNA"/>
</dbReference>